<accession>A0A183AM42</accession>
<dbReference type="Gene3D" id="3.40.50.12650">
    <property type="match status" value="1"/>
</dbReference>
<dbReference type="AlphaFoldDB" id="A0A183AM42"/>
<reference evidence="1 2" key="2">
    <citation type="submission" date="2018-11" db="EMBL/GenBank/DDBJ databases">
        <authorList>
            <consortium name="Pathogen Informatics"/>
        </authorList>
    </citation>
    <scope>NUCLEOTIDE SEQUENCE [LARGE SCALE GENOMIC DNA]</scope>
    <source>
        <strain evidence="1 2">Egypt</strain>
    </source>
</reference>
<dbReference type="Proteomes" id="UP000272942">
    <property type="component" value="Unassembled WGS sequence"/>
</dbReference>
<dbReference type="WBParaSite" id="ECPE_0000804901-mRNA-1">
    <property type="protein sequence ID" value="ECPE_0000804901-mRNA-1"/>
    <property type="gene ID" value="ECPE_0000804901"/>
</dbReference>
<name>A0A183AM42_9TREM</name>
<keyword evidence="2" id="KW-1185">Reference proteome</keyword>
<evidence type="ECO:0000313" key="2">
    <source>
        <dbReference type="Proteomes" id="UP000272942"/>
    </source>
</evidence>
<reference evidence="3" key="1">
    <citation type="submission" date="2016-06" db="UniProtKB">
        <authorList>
            <consortium name="WormBaseParasite"/>
        </authorList>
    </citation>
    <scope>IDENTIFICATION</scope>
</reference>
<dbReference type="EMBL" id="UZAN01045419">
    <property type="protein sequence ID" value="VDP82599.1"/>
    <property type="molecule type" value="Genomic_DNA"/>
</dbReference>
<evidence type="ECO:0000313" key="3">
    <source>
        <dbReference type="WBParaSite" id="ECPE_0000804901-mRNA-1"/>
    </source>
</evidence>
<protein>
    <submittedName>
        <fullName evidence="3">DRMBL domain-containing protein</fullName>
    </submittedName>
</protein>
<proteinExistence type="predicted"/>
<dbReference type="OrthoDB" id="262529at2759"/>
<evidence type="ECO:0000313" key="1">
    <source>
        <dbReference type="EMBL" id="VDP82599.1"/>
    </source>
</evidence>
<gene>
    <name evidence="1" type="ORF">ECPE_LOCUS8027</name>
</gene>
<sequence length="165" mass="18355">MFSHVCHLGLAKELNLSVWLPSSQNKLVRVAAENGCPLCQALLARSTSDRRRAQLHVASMNQITANQLMQYRALPDIALPNPRRSLFEAVKQIPNTRSVLAWRPTGWSHVPWNQKQAGTKSARLKTPGVRLEVSNNQVSIYGTSACVCYYSKTAHSDLSYASSTY</sequence>
<organism evidence="3">
    <name type="scientific">Echinostoma caproni</name>
    <dbReference type="NCBI Taxonomy" id="27848"/>
    <lineage>
        <taxon>Eukaryota</taxon>
        <taxon>Metazoa</taxon>
        <taxon>Spiralia</taxon>
        <taxon>Lophotrochozoa</taxon>
        <taxon>Platyhelminthes</taxon>
        <taxon>Trematoda</taxon>
        <taxon>Digenea</taxon>
        <taxon>Plagiorchiida</taxon>
        <taxon>Echinostomata</taxon>
        <taxon>Echinostomatoidea</taxon>
        <taxon>Echinostomatidae</taxon>
        <taxon>Echinostoma</taxon>
    </lineage>
</organism>